<dbReference type="OrthoDB" id="7374604at2"/>
<feature type="transmembrane region" description="Helical" evidence="6">
    <location>
        <begin position="74"/>
        <end position="93"/>
    </location>
</feature>
<reference evidence="8 9" key="1">
    <citation type="submission" date="2018-08" db="EMBL/GenBank/DDBJ databases">
        <title>Pseudooceanicola sediminis CY03 in the family Rhodobacteracea.</title>
        <authorList>
            <person name="Zhang Y.-J."/>
        </authorList>
    </citation>
    <scope>NUCLEOTIDE SEQUENCE [LARGE SCALE GENOMIC DNA]</scope>
    <source>
        <strain evidence="8 9">CY03</strain>
    </source>
</reference>
<evidence type="ECO:0000259" key="7">
    <source>
        <dbReference type="Pfam" id="PF00892"/>
    </source>
</evidence>
<dbReference type="InterPro" id="IPR000620">
    <property type="entry name" value="EamA_dom"/>
</dbReference>
<gene>
    <name evidence="8" type="ORF">DL237_14910</name>
</gene>
<dbReference type="AlphaFoldDB" id="A0A399J090"/>
<dbReference type="EMBL" id="QWJJ01000013">
    <property type="protein sequence ID" value="RII37959.1"/>
    <property type="molecule type" value="Genomic_DNA"/>
</dbReference>
<name>A0A399J090_9RHOB</name>
<evidence type="ECO:0000256" key="4">
    <source>
        <dbReference type="ARBA" id="ARBA00022989"/>
    </source>
</evidence>
<organism evidence="8 9">
    <name type="scientific">Pseudooceanicola sediminis</name>
    <dbReference type="NCBI Taxonomy" id="2211117"/>
    <lineage>
        <taxon>Bacteria</taxon>
        <taxon>Pseudomonadati</taxon>
        <taxon>Pseudomonadota</taxon>
        <taxon>Alphaproteobacteria</taxon>
        <taxon>Rhodobacterales</taxon>
        <taxon>Paracoccaceae</taxon>
        <taxon>Pseudooceanicola</taxon>
    </lineage>
</organism>
<feature type="transmembrane region" description="Helical" evidence="6">
    <location>
        <begin position="152"/>
        <end position="169"/>
    </location>
</feature>
<dbReference type="Pfam" id="PF00892">
    <property type="entry name" value="EamA"/>
    <property type="match status" value="2"/>
</dbReference>
<evidence type="ECO:0000313" key="9">
    <source>
        <dbReference type="Proteomes" id="UP000265848"/>
    </source>
</evidence>
<evidence type="ECO:0000256" key="3">
    <source>
        <dbReference type="ARBA" id="ARBA00022692"/>
    </source>
</evidence>
<accession>A0A399J090</accession>
<sequence>MMEARKSNPVSGVLWMLAAGMMFVGVNALVKSLGTALPSTQAAFLRFSLGLLILIPLVPRLLAMRLAARQWRLIAVRGAVHSVGVALWFYAMARIPIADVTAMNYLSPILITIGAALFLGERLASRRIMAVICGLIGAFIILRPGLREIGPGHLAMLGTATCFAASYMISKRLSDDVDALVIVAMLSITVSIGLLPLALPVWVPPSLGQLGQLFLVAVLATLGHYFMTLAFKAAPMTVTQPVTFLQLVWAVSLGAFVFDEPVDPFVVLGGVLILSSVTFITWREAVLKRRQITPPSVATKV</sequence>
<dbReference type="InterPro" id="IPR037185">
    <property type="entry name" value="EmrE-like"/>
</dbReference>
<dbReference type="Gene3D" id="1.10.3730.20">
    <property type="match status" value="1"/>
</dbReference>
<feature type="transmembrane region" description="Helical" evidence="6">
    <location>
        <begin position="42"/>
        <end position="62"/>
    </location>
</feature>
<comment type="similarity">
    <text evidence="2">Belongs to the drug/metabolite transporter (DMT) superfamily. 10 TMS drug/metabolite exporter (DME) (TC 2.A.7.3) family.</text>
</comment>
<evidence type="ECO:0000313" key="8">
    <source>
        <dbReference type="EMBL" id="RII37959.1"/>
    </source>
</evidence>
<feature type="transmembrane region" description="Helical" evidence="6">
    <location>
        <begin position="128"/>
        <end position="146"/>
    </location>
</feature>
<evidence type="ECO:0000256" key="5">
    <source>
        <dbReference type="ARBA" id="ARBA00023136"/>
    </source>
</evidence>
<evidence type="ECO:0000256" key="2">
    <source>
        <dbReference type="ARBA" id="ARBA00009853"/>
    </source>
</evidence>
<dbReference type="PANTHER" id="PTHR22911:SF6">
    <property type="entry name" value="SOLUTE CARRIER FAMILY 35 MEMBER G1"/>
    <property type="match status" value="1"/>
</dbReference>
<evidence type="ECO:0000256" key="6">
    <source>
        <dbReference type="SAM" id="Phobius"/>
    </source>
</evidence>
<feature type="transmembrane region" description="Helical" evidence="6">
    <location>
        <begin position="105"/>
        <end position="121"/>
    </location>
</feature>
<feature type="transmembrane region" description="Helical" evidence="6">
    <location>
        <begin position="181"/>
        <end position="203"/>
    </location>
</feature>
<feature type="transmembrane region" description="Helical" evidence="6">
    <location>
        <begin position="209"/>
        <end position="231"/>
    </location>
</feature>
<dbReference type="GO" id="GO:0016020">
    <property type="term" value="C:membrane"/>
    <property type="evidence" value="ECO:0007669"/>
    <property type="project" value="UniProtKB-SubCell"/>
</dbReference>
<keyword evidence="3 6" id="KW-0812">Transmembrane</keyword>
<keyword evidence="9" id="KW-1185">Reference proteome</keyword>
<keyword evidence="4 6" id="KW-1133">Transmembrane helix</keyword>
<dbReference type="SUPFAM" id="SSF103481">
    <property type="entry name" value="Multidrug resistance efflux transporter EmrE"/>
    <property type="match status" value="2"/>
</dbReference>
<evidence type="ECO:0000256" key="1">
    <source>
        <dbReference type="ARBA" id="ARBA00004141"/>
    </source>
</evidence>
<proteinExistence type="inferred from homology"/>
<feature type="domain" description="EamA" evidence="7">
    <location>
        <begin position="151"/>
        <end position="281"/>
    </location>
</feature>
<feature type="domain" description="EamA" evidence="7">
    <location>
        <begin position="11"/>
        <end position="142"/>
    </location>
</feature>
<comment type="subcellular location">
    <subcellularLocation>
        <location evidence="1">Membrane</location>
        <topology evidence="1">Multi-pass membrane protein</topology>
    </subcellularLocation>
</comment>
<dbReference type="Proteomes" id="UP000265848">
    <property type="component" value="Unassembled WGS sequence"/>
</dbReference>
<protein>
    <submittedName>
        <fullName evidence="8">DMT family transporter</fullName>
    </submittedName>
</protein>
<feature type="transmembrane region" description="Helical" evidence="6">
    <location>
        <begin position="12"/>
        <end position="30"/>
    </location>
</feature>
<keyword evidence="5 6" id="KW-0472">Membrane</keyword>
<feature type="transmembrane region" description="Helical" evidence="6">
    <location>
        <begin position="264"/>
        <end position="282"/>
    </location>
</feature>
<feature type="transmembrane region" description="Helical" evidence="6">
    <location>
        <begin position="238"/>
        <end position="258"/>
    </location>
</feature>
<comment type="caution">
    <text evidence="8">The sequence shown here is derived from an EMBL/GenBank/DDBJ whole genome shotgun (WGS) entry which is preliminary data.</text>
</comment>
<dbReference type="PANTHER" id="PTHR22911">
    <property type="entry name" value="ACYL-MALONYL CONDENSING ENZYME-RELATED"/>
    <property type="match status" value="1"/>
</dbReference>